<dbReference type="Pfam" id="PF13923">
    <property type="entry name" value="zf-C3HC4_2"/>
    <property type="match status" value="1"/>
</dbReference>
<dbReference type="InterPro" id="IPR001650">
    <property type="entry name" value="Helicase_C-like"/>
</dbReference>
<protein>
    <submittedName>
        <fullName evidence="11">SNF2 family N-terminal domain-containing protein</fullName>
    </submittedName>
</protein>
<feature type="region of interest" description="Disordered" evidence="7">
    <location>
        <begin position="51"/>
        <end position="188"/>
    </location>
</feature>
<dbReference type="InterPro" id="IPR001841">
    <property type="entry name" value="Znf_RING"/>
</dbReference>
<evidence type="ECO:0000256" key="7">
    <source>
        <dbReference type="SAM" id="MobiDB-lite"/>
    </source>
</evidence>
<dbReference type="SUPFAM" id="SSF57850">
    <property type="entry name" value="RING/U-box"/>
    <property type="match status" value="1"/>
</dbReference>
<dbReference type="InterPro" id="IPR014001">
    <property type="entry name" value="Helicase_ATP-bd"/>
</dbReference>
<feature type="domain" description="Helicase C-terminal" evidence="10">
    <location>
        <begin position="1015"/>
        <end position="1176"/>
    </location>
</feature>
<evidence type="ECO:0000313" key="12">
    <source>
        <dbReference type="Proteomes" id="UP001610563"/>
    </source>
</evidence>
<evidence type="ECO:0000313" key="11">
    <source>
        <dbReference type="EMBL" id="KAL2792942.1"/>
    </source>
</evidence>
<dbReference type="EMBL" id="JBFTWV010000064">
    <property type="protein sequence ID" value="KAL2792942.1"/>
    <property type="molecule type" value="Genomic_DNA"/>
</dbReference>
<evidence type="ECO:0000256" key="4">
    <source>
        <dbReference type="ARBA" id="ARBA00022806"/>
    </source>
</evidence>
<dbReference type="Gene3D" id="3.30.40.10">
    <property type="entry name" value="Zinc/RING finger domain, C3HC4 (zinc finger)"/>
    <property type="match status" value="1"/>
</dbReference>
<evidence type="ECO:0000259" key="10">
    <source>
        <dbReference type="PROSITE" id="PS51194"/>
    </source>
</evidence>
<keyword evidence="2" id="KW-0547">Nucleotide-binding</keyword>
<dbReference type="Gene3D" id="3.40.50.10810">
    <property type="entry name" value="Tandem AAA-ATPase domain"/>
    <property type="match status" value="1"/>
</dbReference>
<dbReference type="PROSITE" id="PS51194">
    <property type="entry name" value="HELICASE_CTER"/>
    <property type="match status" value="1"/>
</dbReference>
<feature type="region of interest" description="Disordered" evidence="7">
    <location>
        <begin position="916"/>
        <end position="992"/>
    </location>
</feature>
<comment type="similarity">
    <text evidence="1">Belongs to the SNF2/RAD54 helicase family.</text>
</comment>
<reference evidence="11 12" key="1">
    <citation type="submission" date="2024-07" db="EMBL/GenBank/DDBJ databases">
        <title>Section-level genome sequencing and comparative genomics of Aspergillus sections Usti and Cavernicolus.</title>
        <authorList>
            <consortium name="Lawrence Berkeley National Laboratory"/>
            <person name="Nybo J.L."/>
            <person name="Vesth T.C."/>
            <person name="Theobald S."/>
            <person name="Frisvad J.C."/>
            <person name="Larsen T.O."/>
            <person name="Kjaerboelling I."/>
            <person name="Rothschild-Mancinelli K."/>
            <person name="Lyhne E.K."/>
            <person name="Kogle M.E."/>
            <person name="Barry K."/>
            <person name="Clum A."/>
            <person name="Na H."/>
            <person name="Ledsgaard L."/>
            <person name="Lin J."/>
            <person name="Lipzen A."/>
            <person name="Kuo A."/>
            <person name="Riley R."/>
            <person name="Mondo S."/>
            <person name="Labutti K."/>
            <person name="Haridas S."/>
            <person name="Pangalinan J."/>
            <person name="Salamov A.A."/>
            <person name="Simmons B.A."/>
            <person name="Magnuson J.K."/>
            <person name="Chen J."/>
            <person name="Drula E."/>
            <person name="Henrissat B."/>
            <person name="Wiebenga A."/>
            <person name="Lubbers R.J."/>
            <person name="Gomes A.C."/>
            <person name="Makela M.R."/>
            <person name="Stajich J."/>
            <person name="Grigoriev I.V."/>
            <person name="Mortensen U.H."/>
            <person name="De Vries R.P."/>
            <person name="Baker S.E."/>
            <person name="Andersen M.R."/>
        </authorList>
    </citation>
    <scope>NUCLEOTIDE SEQUENCE [LARGE SCALE GENOMIC DNA]</scope>
    <source>
        <strain evidence="11 12">CBS 209.92</strain>
    </source>
</reference>
<keyword evidence="5" id="KW-0067">ATP-binding</keyword>
<feature type="domain" description="RING-type" evidence="8">
    <location>
        <begin position="851"/>
        <end position="902"/>
    </location>
</feature>
<evidence type="ECO:0000256" key="2">
    <source>
        <dbReference type="ARBA" id="ARBA00022741"/>
    </source>
</evidence>
<dbReference type="PROSITE" id="PS51192">
    <property type="entry name" value="HELICASE_ATP_BIND_1"/>
    <property type="match status" value="1"/>
</dbReference>
<name>A0ABR4G1P7_9EURO</name>
<dbReference type="InterPro" id="IPR038718">
    <property type="entry name" value="SNF2-like_sf"/>
</dbReference>
<dbReference type="SUPFAM" id="SSF52540">
    <property type="entry name" value="P-loop containing nucleoside triphosphate hydrolases"/>
    <property type="match status" value="2"/>
</dbReference>
<dbReference type="InterPro" id="IPR000330">
    <property type="entry name" value="SNF2_N"/>
</dbReference>
<dbReference type="InterPro" id="IPR049730">
    <property type="entry name" value="SNF2/RAD54-like_C"/>
</dbReference>
<dbReference type="SMART" id="SM00487">
    <property type="entry name" value="DEXDc"/>
    <property type="match status" value="1"/>
</dbReference>
<feature type="compositionally biased region" description="Acidic residues" evidence="7">
    <location>
        <begin position="937"/>
        <end position="952"/>
    </location>
</feature>
<dbReference type="Proteomes" id="UP001610563">
    <property type="component" value="Unassembled WGS sequence"/>
</dbReference>
<comment type="caution">
    <text evidence="11">The sequence shown here is derived from an EMBL/GenBank/DDBJ whole genome shotgun (WGS) entry which is preliminary data.</text>
</comment>
<dbReference type="CDD" id="cd18008">
    <property type="entry name" value="DEXDc_SHPRH-like"/>
    <property type="match status" value="1"/>
</dbReference>
<dbReference type="CDD" id="cd18793">
    <property type="entry name" value="SF2_C_SNF"/>
    <property type="match status" value="1"/>
</dbReference>
<feature type="compositionally biased region" description="Low complexity" evidence="7">
    <location>
        <begin position="152"/>
        <end position="163"/>
    </location>
</feature>
<dbReference type="PROSITE" id="PS50089">
    <property type="entry name" value="ZF_RING_2"/>
    <property type="match status" value="1"/>
</dbReference>
<dbReference type="SMART" id="SM00184">
    <property type="entry name" value="RING"/>
    <property type="match status" value="1"/>
</dbReference>
<dbReference type="InterPro" id="IPR013083">
    <property type="entry name" value="Znf_RING/FYVE/PHD"/>
</dbReference>
<evidence type="ECO:0000256" key="1">
    <source>
        <dbReference type="ARBA" id="ARBA00007025"/>
    </source>
</evidence>
<evidence type="ECO:0000259" key="8">
    <source>
        <dbReference type="PROSITE" id="PS50089"/>
    </source>
</evidence>
<keyword evidence="4" id="KW-0347">Helicase</keyword>
<feature type="compositionally biased region" description="Low complexity" evidence="7">
    <location>
        <begin position="101"/>
        <end position="120"/>
    </location>
</feature>
<evidence type="ECO:0000256" key="3">
    <source>
        <dbReference type="ARBA" id="ARBA00022801"/>
    </source>
</evidence>
<feature type="compositionally biased region" description="Basic residues" evidence="7">
    <location>
        <begin position="966"/>
        <end position="983"/>
    </location>
</feature>
<dbReference type="PANTHER" id="PTHR45626">
    <property type="entry name" value="TRANSCRIPTION TERMINATION FACTOR 2-RELATED"/>
    <property type="match status" value="1"/>
</dbReference>
<dbReference type="SMART" id="SM00490">
    <property type="entry name" value="HELICc"/>
    <property type="match status" value="1"/>
</dbReference>
<dbReference type="Pfam" id="PF00176">
    <property type="entry name" value="SNF2-rel_dom"/>
    <property type="match status" value="1"/>
</dbReference>
<feature type="compositionally biased region" description="Basic and acidic residues" evidence="7">
    <location>
        <begin position="207"/>
        <end position="222"/>
    </location>
</feature>
<feature type="domain" description="Helicase ATP-binding" evidence="9">
    <location>
        <begin position="500"/>
        <end position="692"/>
    </location>
</feature>
<keyword evidence="3" id="KW-0378">Hydrolase</keyword>
<dbReference type="Pfam" id="PF00271">
    <property type="entry name" value="Helicase_C"/>
    <property type="match status" value="1"/>
</dbReference>
<dbReference type="InterPro" id="IPR050628">
    <property type="entry name" value="SNF2_RAD54_helicase_TF"/>
</dbReference>
<feature type="region of interest" description="Disordered" evidence="7">
    <location>
        <begin position="207"/>
        <end position="267"/>
    </location>
</feature>
<feature type="compositionally biased region" description="Low complexity" evidence="7">
    <location>
        <begin position="237"/>
        <end position="253"/>
    </location>
</feature>
<sequence length="1188" mass="132927">MELLSQTVEEIQEDLNLHRAILASLDNRRPDVIEQRQETLEAIKELETKLAQLRGTDNSESSSHSPSSYQDITNSDISDAQLDGPIFSKPSSPSSPPQFGRPAFSSLPSRSRPLPQNRPSEMPPSRKRRLSDDDETGLGYGQPKRAALGQVTPASTTSTPPSTGFDHGSPSDVSATDDNEELLMEMLGLQGRDNFRALQEEQKRAEKWLEDKKEQERRDAEFARTLMESFTDPQPSPSAQGSSSNSRPASAFPERTMPAPNPVINTPPSATNAFTIDTRSAPTNLSTNFLNGFRGPQFDSARVDLDSDDSDIAEITPRDFRPHRAVQSSFPRTARGQTPYPAPNLDFRSRLQGLDDPSLSGPRSFHGSVLGPSMMGSSGPSTWGNPLQAGMATIKAMRDHYFPSGGDSHHLQPRASGGAIGRALDGLMDHFSGQPMSVRDLENLYEYGSDPKQLNEEIKQLLETIRPDADISEGDREGTPEALKYNLLEHQKLGLSWMKSKEECDQKGGILADDMGLGKTIQAIALMISRPSTDPERKTTLIIAPVALMQQWKREIQRMLKPGKHQLSVYVLHGDKRSKSFRDLKHYDVVLTTFGTLSSELKRVEKYEELIKSGAEEPTLRKQYMNALPCLGPTSKWYRVVIDEAQCIKNRNTKSALACCRLNTIFRWCMSGTPMMNNVEELHSLLKFLRIRPYGSLEPFNRDFTRPLKSGNQGLQDKAMKQLRVLLKAVLLRRTKTSKIDGKPILNIPPRVSEKVHATFSDDELELYKSLENKTQLQFNKYLKAGTVGRNYSNILVLLLRLRQACCHPHLITDFSVKINENTEGLDFIANAKAFSEEVIIRLRDNDDLECPICIDAVENPVIFFPCGHGTCAECFSRISDPALAVQEGHDGAIEVKCPNCRARVDPKKITDHFSFRKVHFPDPSEDATGPEGQESAAEDDDDDSEDSDSDSLADFLASDSDTQKTPRKSKGKGKQAKQPKKKTLSELKKEASKNLASKRKYLRRLEKTWITSAKIEKTMEIIHQIQQNDSSEKVIIFSQFTSLLDLLEVPVAREGHGYRRYDGSMRPADRNSAVLAFTDDPACKIMLVSLKAGNSGLNLVAANHVIIFDPFWNPYIEEQAIDRAHRIGQMREVHVHRILVPQTVEDRIVELQDKKRQLIDGALDEKESKNIARLSTRELAYLFGIQT</sequence>
<evidence type="ECO:0000256" key="6">
    <source>
        <dbReference type="PROSITE-ProRule" id="PRU00175"/>
    </source>
</evidence>
<keyword evidence="6" id="KW-0862">Zinc</keyword>
<feature type="compositionally biased region" description="Polar residues" evidence="7">
    <location>
        <begin position="69"/>
        <end position="78"/>
    </location>
</feature>
<feature type="compositionally biased region" description="Low complexity" evidence="7">
    <location>
        <begin position="59"/>
        <end position="68"/>
    </location>
</feature>
<keyword evidence="12" id="KW-1185">Reference proteome</keyword>
<keyword evidence="6" id="KW-0479">Metal-binding</keyword>
<dbReference type="Gene3D" id="3.40.50.300">
    <property type="entry name" value="P-loop containing nucleotide triphosphate hydrolases"/>
    <property type="match status" value="1"/>
</dbReference>
<keyword evidence="6" id="KW-0863">Zinc-finger</keyword>
<accession>A0ABR4G1P7</accession>
<organism evidence="11 12">
    <name type="scientific">Aspergillus keveii</name>
    <dbReference type="NCBI Taxonomy" id="714993"/>
    <lineage>
        <taxon>Eukaryota</taxon>
        <taxon>Fungi</taxon>
        <taxon>Dikarya</taxon>
        <taxon>Ascomycota</taxon>
        <taxon>Pezizomycotina</taxon>
        <taxon>Eurotiomycetes</taxon>
        <taxon>Eurotiomycetidae</taxon>
        <taxon>Eurotiales</taxon>
        <taxon>Aspergillaceae</taxon>
        <taxon>Aspergillus</taxon>
        <taxon>Aspergillus subgen. Nidulantes</taxon>
    </lineage>
</organism>
<dbReference type="InterPro" id="IPR027417">
    <property type="entry name" value="P-loop_NTPase"/>
</dbReference>
<evidence type="ECO:0000256" key="5">
    <source>
        <dbReference type="ARBA" id="ARBA00022840"/>
    </source>
</evidence>
<proteinExistence type="inferred from homology"/>
<dbReference type="PANTHER" id="PTHR45626:SF16">
    <property type="entry name" value="ATP-DEPENDENT HELICASE ULS1"/>
    <property type="match status" value="1"/>
</dbReference>
<gene>
    <name evidence="11" type="ORF">BJX66DRAFT_306841</name>
</gene>
<evidence type="ECO:0000259" key="9">
    <source>
        <dbReference type="PROSITE" id="PS51192"/>
    </source>
</evidence>